<sequence>MKRDGEALPRPAVIGLLAGGRWRACVTGYAVLWSRGRLEHDGRGRVDRRGSAPRDGEPIERSLFNALLGSQGAREAANRGGVQRALREGRRELGRLRLRRSLPRRILVPLACLVVPAWVAARTGLPPVAGIVLVLVGTCAAVWFAWPRTARGERLLSELRRRHPLPATAPEAAGAQQAAQEQAAQEQAAQEQAAQEQAAQERAGQEQAGQEQAAQEPEAVGMLVALHGNAALHALLPGLARGARLYEGGRWSREYRHHGDHSIEPWADAAASDLDAGRP</sequence>
<keyword evidence="2" id="KW-0472">Membrane</keyword>
<dbReference type="EMBL" id="BMPI01000036">
    <property type="protein sequence ID" value="GGM54301.1"/>
    <property type="molecule type" value="Genomic_DNA"/>
</dbReference>
<reference evidence="3" key="1">
    <citation type="journal article" date="2014" name="Int. J. Syst. Evol. Microbiol.">
        <title>Complete genome sequence of Corynebacterium casei LMG S-19264T (=DSM 44701T), isolated from a smear-ripened cheese.</title>
        <authorList>
            <consortium name="US DOE Joint Genome Institute (JGI-PGF)"/>
            <person name="Walter F."/>
            <person name="Albersmeier A."/>
            <person name="Kalinowski J."/>
            <person name="Ruckert C."/>
        </authorList>
    </citation>
    <scope>NUCLEOTIDE SEQUENCE</scope>
    <source>
        <strain evidence="3">JCM 19831</strain>
    </source>
</reference>
<proteinExistence type="predicted"/>
<dbReference type="Proteomes" id="UP000642070">
    <property type="component" value="Unassembled WGS sequence"/>
</dbReference>
<feature type="transmembrane region" description="Helical" evidence="2">
    <location>
        <begin position="127"/>
        <end position="146"/>
    </location>
</feature>
<evidence type="ECO:0000313" key="4">
    <source>
        <dbReference type="Proteomes" id="UP000642070"/>
    </source>
</evidence>
<keyword evidence="4" id="KW-1185">Reference proteome</keyword>
<feature type="compositionally biased region" description="Low complexity" evidence="1">
    <location>
        <begin position="169"/>
        <end position="215"/>
    </location>
</feature>
<dbReference type="AlphaFoldDB" id="A0A917U4F3"/>
<keyword evidence="2" id="KW-1133">Transmembrane helix</keyword>
<evidence type="ECO:0000256" key="1">
    <source>
        <dbReference type="SAM" id="MobiDB-lite"/>
    </source>
</evidence>
<reference evidence="3" key="2">
    <citation type="submission" date="2020-09" db="EMBL/GenBank/DDBJ databases">
        <authorList>
            <person name="Sun Q."/>
            <person name="Ohkuma M."/>
        </authorList>
    </citation>
    <scope>NUCLEOTIDE SEQUENCE</scope>
    <source>
        <strain evidence="3">JCM 19831</strain>
    </source>
</reference>
<feature type="region of interest" description="Disordered" evidence="1">
    <location>
        <begin position="168"/>
        <end position="215"/>
    </location>
</feature>
<organism evidence="3 4">
    <name type="scientific">Dactylosporangium sucinum</name>
    <dbReference type="NCBI Taxonomy" id="1424081"/>
    <lineage>
        <taxon>Bacteria</taxon>
        <taxon>Bacillati</taxon>
        <taxon>Actinomycetota</taxon>
        <taxon>Actinomycetes</taxon>
        <taxon>Micromonosporales</taxon>
        <taxon>Micromonosporaceae</taxon>
        <taxon>Dactylosporangium</taxon>
    </lineage>
</organism>
<feature type="transmembrane region" description="Helical" evidence="2">
    <location>
        <begin position="102"/>
        <end position="121"/>
    </location>
</feature>
<evidence type="ECO:0000256" key="2">
    <source>
        <dbReference type="SAM" id="Phobius"/>
    </source>
</evidence>
<dbReference type="InterPro" id="IPR026467">
    <property type="entry name" value="Ser/Gly_Cys_C_dom"/>
</dbReference>
<dbReference type="NCBIfam" id="TIGR04222">
    <property type="entry name" value="near_uncomplex"/>
    <property type="match status" value="1"/>
</dbReference>
<gene>
    <name evidence="3" type="ORF">GCM10007977_064910</name>
</gene>
<protein>
    <submittedName>
        <fullName evidence="3">Uncharacterized protein</fullName>
    </submittedName>
</protein>
<keyword evidence="2" id="KW-0812">Transmembrane</keyword>
<evidence type="ECO:0000313" key="3">
    <source>
        <dbReference type="EMBL" id="GGM54301.1"/>
    </source>
</evidence>
<comment type="caution">
    <text evidence="3">The sequence shown here is derived from an EMBL/GenBank/DDBJ whole genome shotgun (WGS) entry which is preliminary data.</text>
</comment>
<accession>A0A917U4F3</accession>
<name>A0A917U4F3_9ACTN</name>